<evidence type="ECO:0000256" key="1">
    <source>
        <dbReference type="ARBA" id="ARBA00009477"/>
    </source>
</evidence>
<evidence type="ECO:0000259" key="3">
    <source>
        <dbReference type="Pfam" id="PF11827"/>
    </source>
</evidence>
<dbReference type="Pfam" id="PF25869">
    <property type="entry name" value="3HB_CusB"/>
    <property type="match status" value="1"/>
</dbReference>
<dbReference type="SUPFAM" id="SSF111369">
    <property type="entry name" value="HlyD-like secretion proteins"/>
    <property type="match status" value="1"/>
</dbReference>
<dbReference type="AlphaFoldDB" id="F0JGV3"/>
<keyword evidence="9" id="KW-1185">Reference proteome</keyword>
<dbReference type="InterPro" id="IPR058792">
    <property type="entry name" value="Beta-barrel_RND_2"/>
</dbReference>
<dbReference type="GO" id="GO:0022857">
    <property type="term" value="F:transmembrane transporter activity"/>
    <property type="evidence" value="ECO:0007669"/>
    <property type="project" value="InterPro"/>
</dbReference>
<evidence type="ECO:0000313" key="8">
    <source>
        <dbReference type="EMBL" id="EGB15143.1"/>
    </source>
</evidence>
<dbReference type="PANTHER" id="PTHR30097">
    <property type="entry name" value="CATION EFFLUX SYSTEM PROTEIN CUSB"/>
    <property type="match status" value="1"/>
</dbReference>
<protein>
    <submittedName>
        <fullName evidence="8">Efflux transporter, RND family, MFP subunit</fullName>
    </submittedName>
</protein>
<proteinExistence type="inferred from homology"/>
<dbReference type="GO" id="GO:0015679">
    <property type="term" value="P:plasma membrane copper ion transport"/>
    <property type="evidence" value="ECO:0007669"/>
    <property type="project" value="TreeGrafter"/>
</dbReference>
<comment type="similarity">
    <text evidence="1">Belongs to the membrane fusion protein (MFP) (TC 8.A.1) family.</text>
</comment>
<dbReference type="SMR" id="F0JGV3"/>
<dbReference type="Pfam" id="PF25919">
    <property type="entry name" value="BSH_CusB"/>
    <property type="match status" value="1"/>
</dbReference>
<dbReference type="InterPro" id="IPR058791">
    <property type="entry name" value="3HB_CusB"/>
</dbReference>
<accession>F0JGV3</accession>
<feature type="domain" description="Heavy metal binding" evidence="4">
    <location>
        <begin position="62"/>
        <end position="87"/>
    </location>
</feature>
<dbReference type="EMBL" id="CP003220">
    <property type="protein sequence ID" value="EGB15143.1"/>
    <property type="molecule type" value="Genomic_DNA"/>
</dbReference>
<sequence length="709" mass="77627">MNKFRIPRMVMVTIIVAIAAFVAGYMARGVNVGTGDGTAVNATAEKEHDLDAHFDEEGNVTWTCSMHPQIRLPKPGKCPICFMDLIPLRHEEEGERTSIREITLTESARKLAGIATDEVRRLDVAVETRMVGKVDYDETRVRSITAWTGGRVDKMYVDYTGDRVKPGQPMVSIYSPELLTAQAELIQAVKALEDLRNSNLDLVKNSARRTEDAAREKLRLLGLTKGQIDRVVKNGKASDHITLYAPQGGVVIGKNVNEGQYVKTGTSIYSVADLSTLWVILEAYESDLPWVEPGRLVEFQTEAYPGKVFKGKVVYIDPLVNEKTRTVRVRLEVGNKDGSLKPGMLVRARQKKGGDRTGGESPLVIPASAPLITGKRAVVYVANPDKDGAYEGREIVLGPRAGNHYIVRSGLKEGERVVTKGNFKIDSAIQIVARPSMMNPSSGTEALQDELPSLFTSKLRLLDESFARLTETVKTGELDKTHLAFGSFNKELRLIDGSALEGTSALRWKEHAMLLGNDAILGAEATDVERLHGIFTEMQGHYADLKADFKLSDGERLTAPKPFREQLGLVYASYEPMAAALAVDDMEAAKKAAAETSAALLLINDSDLSGPAHNVWQEALTKMNDGLTAIREADDIVGVRTGFEPLSVGLAQAILKLGIETGGPLYEIFCPMAFDYAGATWLQRDQTVRNPYFGTAMSSCGEVNQQLKR</sequence>
<gene>
    <name evidence="8" type="ORF">DND132_1937</name>
</gene>
<dbReference type="GO" id="GO:0060003">
    <property type="term" value="P:copper ion export"/>
    <property type="evidence" value="ECO:0007669"/>
    <property type="project" value="TreeGrafter"/>
</dbReference>
<dbReference type="Pfam" id="PF11827">
    <property type="entry name" value="DUF3347"/>
    <property type="match status" value="1"/>
</dbReference>
<dbReference type="NCBIfam" id="TIGR01730">
    <property type="entry name" value="RND_mfp"/>
    <property type="match status" value="1"/>
</dbReference>
<dbReference type="PANTHER" id="PTHR30097:SF4">
    <property type="entry name" value="SLR6042 PROTEIN"/>
    <property type="match status" value="1"/>
</dbReference>
<evidence type="ECO:0000259" key="5">
    <source>
        <dbReference type="Pfam" id="PF25869"/>
    </source>
</evidence>
<dbReference type="HOGENOM" id="CLU_018816_13_1_7"/>
<dbReference type="Pfam" id="PF19335">
    <property type="entry name" value="HMBD"/>
    <property type="match status" value="1"/>
</dbReference>
<dbReference type="InterPro" id="IPR006143">
    <property type="entry name" value="RND_pump_MFP"/>
</dbReference>
<dbReference type="eggNOG" id="COG0845">
    <property type="taxonomic scope" value="Bacteria"/>
</dbReference>
<dbReference type="InterPro" id="IPR045800">
    <property type="entry name" value="HMBD"/>
</dbReference>
<evidence type="ECO:0000259" key="4">
    <source>
        <dbReference type="Pfam" id="PF19335"/>
    </source>
</evidence>
<evidence type="ECO:0000259" key="6">
    <source>
        <dbReference type="Pfam" id="PF25919"/>
    </source>
</evidence>
<dbReference type="Pfam" id="PF25954">
    <property type="entry name" value="Beta-barrel_RND_2"/>
    <property type="match status" value="1"/>
</dbReference>
<dbReference type="InterPro" id="IPR051909">
    <property type="entry name" value="MFP_Cation_Efflux"/>
</dbReference>
<dbReference type="OrthoDB" id="9806939at2"/>
<organism evidence="8 9">
    <name type="scientific">Pseudodesulfovibrio mercurii</name>
    <dbReference type="NCBI Taxonomy" id="641491"/>
    <lineage>
        <taxon>Bacteria</taxon>
        <taxon>Pseudomonadati</taxon>
        <taxon>Thermodesulfobacteriota</taxon>
        <taxon>Desulfovibrionia</taxon>
        <taxon>Desulfovibrionales</taxon>
        <taxon>Desulfovibrionaceae</taxon>
    </lineage>
</organism>
<dbReference type="GO" id="GO:0046914">
    <property type="term" value="F:transition metal ion binding"/>
    <property type="evidence" value="ECO:0007669"/>
    <property type="project" value="TreeGrafter"/>
</dbReference>
<name>F0JGV3_9BACT</name>
<dbReference type="Gene3D" id="2.40.420.20">
    <property type="match status" value="1"/>
</dbReference>
<dbReference type="RefSeq" id="WP_014322570.1">
    <property type="nucleotide sequence ID" value="NC_016803.1"/>
</dbReference>
<evidence type="ECO:0000259" key="7">
    <source>
        <dbReference type="Pfam" id="PF25954"/>
    </source>
</evidence>
<keyword evidence="2" id="KW-0813">Transport</keyword>
<dbReference type="FunFam" id="2.40.30.170:FF:000010">
    <property type="entry name" value="Efflux RND transporter periplasmic adaptor subunit"/>
    <property type="match status" value="1"/>
</dbReference>
<dbReference type="Proteomes" id="UP000007845">
    <property type="component" value="Chromosome"/>
</dbReference>
<dbReference type="InterPro" id="IPR021782">
    <property type="entry name" value="DUF3347"/>
</dbReference>
<evidence type="ECO:0000313" key="9">
    <source>
        <dbReference type="Proteomes" id="UP000007845"/>
    </source>
</evidence>
<dbReference type="KEGG" id="ddn:DND132_1937"/>
<dbReference type="Gene3D" id="2.40.30.170">
    <property type="match status" value="1"/>
</dbReference>
<dbReference type="InterPro" id="IPR058790">
    <property type="entry name" value="BSH_CusB"/>
</dbReference>
<feature type="domain" description="DUF3347" evidence="3">
    <location>
        <begin position="570"/>
        <end position="656"/>
    </location>
</feature>
<dbReference type="GO" id="GO:0030288">
    <property type="term" value="C:outer membrane-bounded periplasmic space"/>
    <property type="evidence" value="ECO:0007669"/>
    <property type="project" value="TreeGrafter"/>
</dbReference>
<feature type="domain" description="CusB-like three alpha-helical bundle" evidence="5">
    <location>
        <begin position="210"/>
        <end position="238"/>
    </location>
</feature>
<evidence type="ECO:0000256" key="2">
    <source>
        <dbReference type="ARBA" id="ARBA00022448"/>
    </source>
</evidence>
<feature type="domain" description="CusB-like beta-barrel" evidence="7">
    <location>
        <begin position="276"/>
        <end position="351"/>
    </location>
</feature>
<reference evidence="8 9" key="1">
    <citation type="journal article" date="2011" name="J. Bacteriol.">
        <title>Genome sequence of the mercury-methylating strain Desulfovibrio desulfuricans ND132.</title>
        <authorList>
            <person name="Brown S.D."/>
            <person name="Gilmour C.C."/>
            <person name="Kucken A.M."/>
            <person name="Wall J.D."/>
            <person name="Elias D.A."/>
            <person name="Brandt C.C."/>
            <person name="Podar M."/>
            <person name="Chertkov O."/>
            <person name="Held B."/>
            <person name="Bruce D.C."/>
            <person name="Detter J.C."/>
            <person name="Tapia R."/>
            <person name="Han C.S."/>
            <person name="Goodwin L.A."/>
            <person name="Cheng J.F."/>
            <person name="Pitluck S."/>
            <person name="Woyke T."/>
            <person name="Mikhailova N."/>
            <person name="Ivanova N.N."/>
            <person name="Han J."/>
            <person name="Lucas S."/>
            <person name="Lapidus A.L."/>
            <person name="Land M.L."/>
            <person name="Hauser L.J."/>
            <person name="Palumbo A.V."/>
        </authorList>
    </citation>
    <scope>NUCLEOTIDE SEQUENCE [LARGE SCALE GENOMIC DNA]</scope>
    <source>
        <strain evidence="8 9">ND132</strain>
    </source>
</reference>
<dbReference type="STRING" id="641491.DND132_1937"/>
<feature type="domain" description="CusB-like barrel-sandwich hybrid" evidence="6">
    <location>
        <begin position="143"/>
        <end position="271"/>
    </location>
</feature>
<dbReference type="GO" id="GO:0016020">
    <property type="term" value="C:membrane"/>
    <property type="evidence" value="ECO:0007669"/>
    <property type="project" value="InterPro"/>
</dbReference>